<dbReference type="GO" id="GO:0003678">
    <property type="term" value="F:DNA helicase activity"/>
    <property type="evidence" value="ECO:0007669"/>
    <property type="project" value="TreeGrafter"/>
</dbReference>
<dbReference type="InterPro" id="IPR045028">
    <property type="entry name" value="DinG/Rad3-like"/>
</dbReference>
<comment type="similarity">
    <text evidence="1">Belongs to the helicase family. DinG subfamily.</text>
</comment>
<protein>
    <submittedName>
        <fullName evidence="3">Putative ATP-dependent helicase yoaA</fullName>
        <ecNumber evidence="3">3.6.1.-</ecNumber>
    </submittedName>
</protein>
<dbReference type="Pfam" id="PF13307">
    <property type="entry name" value="Helicase_C_2"/>
    <property type="match status" value="1"/>
</dbReference>
<comment type="caution">
    <text evidence="3">The sequence shown here is derived from an EMBL/GenBank/DDBJ whole genome shotgun (WGS) entry which is preliminary data.</text>
</comment>
<evidence type="ECO:0000313" key="4">
    <source>
        <dbReference type="Proteomes" id="UP000004221"/>
    </source>
</evidence>
<dbReference type="GO" id="GO:0006139">
    <property type="term" value="P:nucleobase-containing compound metabolic process"/>
    <property type="evidence" value="ECO:0007669"/>
    <property type="project" value="InterPro"/>
</dbReference>
<reference evidence="3 4" key="1">
    <citation type="journal article" date="2012" name="ISME J.">
        <title>Nitrification expanded: discovery, physiology and genomics of a nitrite-oxidizing bacterium from the phylum Chloroflexi.</title>
        <authorList>
            <person name="Sorokin D.Y."/>
            <person name="Lucker S."/>
            <person name="Vejmelkova D."/>
            <person name="Kostrikina N.A."/>
            <person name="Kleerebezem R."/>
            <person name="Rijpstra W.I."/>
            <person name="Damste J.S."/>
            <person name="Le Paslier D."/>
            <person name="Muyzer G."/>
            <person name="Wagner M."/>
            <person name="van Loosdrecht M.C."/>
            <person name="Daims H."/>
        </authorList>
    </citation>
    <scope>NUCLEOTIDE SEQUENCE [LARGE SCALE GENOMIC DNA]</scope>
    <source>
        <strain evidence="4">none</strain>
    </source>
</reference>
<dbReference type="GO" id="GO:0005524">
    <property type="term" value="F:ATP binding"/>
    <property type="evidence" value="ECO:0007669"/>
    <property type="project" value="InterPro"/>
</dbReference>
<dbReference type="Proteomes" id="UP000004221">
    <property type="component" value="Unassembled WGS sequence"/>
</dbReference>
<organism evidence="3 4">
    <name type="scientific">Nitrolancea hollandica Lb</name>
    <dbReference type="NCBI Taxonomy" id="1129897"/>
    <lineage>
        <taxon>Bacteria</taxon>
        <taxon>Pseudomonadati</taxon>
        <taxon>Thermomicrobiota</taxon>
        <taxon>Thermomicrobia</taxon>
        <taxon>Sphaerobacterales</taxon>
        <taxon>Sphaerobacterineae</taxon>
        <taxon>Sphaerobacteraceae</taxon>
        <taxon>Nitrolancea</taxon>
    </lineage>
</organism>
<accession>I4EE17</accession>
<dbReference type="InterPro" id="IPR027417">
    <property type="entry name" value="P-loop_NTPase"/>
</dbReference>
<dbReference type="SMART" id="SM00491">
    <property type="entry name" value="HELICc2"/>
    <property type="match status" value="1"/>
</dbReference>
<feature type="domain" description="ATP-dependent helicase C-terminal" evidence="2">
    <location>
        <begin position="83"/>
        <end position="212"/>
    </location>
</feature>
<dbReference type="AlphaFoldDB" id="I4EE17"/>
<dbReference type="GO" id="GO:0003676">
    <property type="term" value="F:nucleic acid binding"/>
    <property type="evidence" value="ECO:0007669"/>
    <property type="project" value="InterPro"/>
</dbReference>
<evidence type="ECO:0000256" key="1">
    <source>
        <dbReference type="ARBA" id="ARBA00038058"/>
    </source>
</evidence>
<sequence length="257" mass="28455">MVLTSATLTTDGSFDYIRSRLGVERAGELQVASPFDYPRSTLLYLTDDIPEPGQPGYQRHLQTALIDLCRATRGHAMVLFTSHSALQATYRAIKRPLESEGILVLGQRLDGSPRQLVERLKGHPETVLLGTNSFWEGVDVVGDALSLLVISKLPFSVPSDPIFAARSELFDEPFQQYAIPQAVLRFKQGFGRLIRSSTDRGVCVILDRRMVSRRYGKSFVHSLPDCTVEVGRSADLPGRAAGWLRQRDMEAAVGLLP</sequence>
<dbReference type="EMBL" id="CAGS01000075">
    <property type="protein sequence ID" value="CCF82929.1"/>
    <property type="molecule type" value="Genomic_DNA"/>
</dbReference>
<dbReference type="GO" id="GO:0016818">
    <property type="term" value="F:hydrolase activity, acting on acid anhydrides, in phosphorus-containing anhydrides"/>
    <property type="evidence" value="ECO:0007669"/>
    <property type="project" value="InterPro"/>
</dbReference>
<keyword evidence="4" id="KW-1185">Reference proteome</keyword>
<keyword evidence="3" id="KW-0067">ATP-binding</keyword>
<evidence type="ECO:0000313" key="3">
    <source>
        <dbReference type="EMBL" id="CCF82929.1"/>
    </source>
</evidence>
<dbReference type="EC" id="3.6.1.-" evidence="3"/>
<dbReference type="Gene3D" id="3.40.50.300">
    <property type="entry name" value="P-loop containing nucleotide triphosphate hydrolases"/>
    <property type="match status" value="1"/>
</dbReference>
<evidence type="ECO:0000259" key="2">
    <source>
        <dbReference type="SMART" id="SM00491"/>
    </source>
</evidence>
<name>I4EE17_9BACT</name>
<proteinExistence type="inferred from homology"/>
<gene>
    <name evidence="3" type="ORF">NITHO_1660022</name>
</gene>
<dbReference type="SUPFAM" id="SSF52540">
    <property type="entry name" value="P-loop containing nucleoside triphosphate hydrolases"/>
    <property type="match status" value="1"/>
</dbReference>
<dbReference type="PANTHER" id="PTHR11472:SF34">
    <property type="entry name" value="REGULATOR OF TELOMERE ELONGATION HELICASE 1"/>
    <property type="match status" value="1"/>
</dbReference>
<dbReference type="PANTHER" id="PTHR11472">
    <property type="entry name" value="DNA REPAIR DEAD HELICASE RAD3/XP-D SUBFAMILY MEMBER"/>
    <property type="match status" value="1"/>
</dbReference>
<keyword evidence="3" id="KW-0347">Helicase</keyword>
<keyword evidence="3" id="KW-0378">Hydrolase</keyword>
<keyword evidence="3" id="KW-0547">Nucleotide-binding</keyword>
<dbReference type="InterPro" id="IPR006555">
    <property type="entry name" value="ATP-dep_Helicase_C"/>
</dbReference>